<dbReference type="InterPro" id="IPR001296">
    <property type="entry name" value="Glyco_trans_1"/>
</dbReference>
<dbReference type="HAMAP" id="MF_00484">
    <property type="entry name" value="Glycogen_synth"/>
    <property type="match status" value="1"/>
</dbReference>
<reference evidence="12" key="1">
    <citation type="journal article" date="2020" name="Appl. Environ. Microbiol.">
        <title>Diazotrophic Anaeromyxobacter Isolates from Soils.</title>
        <authorList>
            <person name="Masuda Y."/>
            <person name="Yamanaka H."/>
            <person name="Xu Z.X."/>
            <person name="Shiratori Y."/>
            <person name="Aono T."/>
            <person name="Amachi S."/>
            <person name="Senoo K."/>
            <person name="Itoh H."/>
        </authorList>
    </citation>
    <scope>NUCLEOTIDE SEQUENCE [LARGE SCALE GENOMIC DNA]</scope>
    <source>
        <strain evidence="12">R267</strain>
    </source>
</reference>
<dbReference type="RefSeq" id="WP_176067385.1">
    <property type="nucleotide sequence ID" value="NZ_BJTG01000008.1"/>
</dbReference>
<keyword evidence="5 8" id="KW-0328">Glycosyltransferase</keyword>
<dbReference type="Pfam" id="PF08323">
    <property type="entry name" value="Glyco_transf_5"/>
    <property type="match status" value="1"/>
</dbReference>
<evidence type="ECO:0000259" key="9">
    <source>
        <dbReference type="Pfam" id="PF00534"/>
    </source>
</evidence>
<dbReference type="UniPathway" id="UPA00164"/>
<feature type="binding site" evidence="8">
    <location>
        <position position="15"/>
    </location>
    <ligand>
        <name>ADP-alpha-D-glucose</name>
        <dbReference type="ChEBI" id="CHEBI:57498"/>
    </ligand>
</feature>
<evidence type="ECO:0000313" key="12">
    <source>
        <dbReference type="Proteomes" id="UP000503640"/>
    </source>
</evidence>
<evidence type="ECO:0000256" key="3">
    <source>
        <dbReference type="ARBA" id="ARBA00004964"/>
    </source>
</evidence>
<dbReference type="InterPro" id="IPR013534">
    <property type="entry name" value="Starch_synth_cat_dom"/>
</dbReference>
<comment type="similarity">
    <text evidence="4 8">Belongs to the glycosyltransferase 1 family. Bacterial/plant glycogen synthase subfamily.</text>
</comment>
<dbReference type="NCBIfam" id="NF001899">
    <property type="entry name" value="PRK00654.1-2"/>
    <property type="match status" value="1"/>
</dbReference>
<evidence type="ECO:0000259" key="10">
    <source>
        <dbReference type="Pfam" id="PF08323"/>
    </source>
</evidence>
<comment type="caution">
    <text evidence="11">The sequence shown here is derived from an EMBL/GenBank/DDBJ whole genome shotgun (WGS) entry which is preliminary data.</text>
</comment>
<keyword evidence="7 8" id="KW-0320">Glycogen biosynthesis</keyword>
<feature type="domain" description="Glycosyl transferase family 1" evidence="9">
    <location>
        <begin position="292"/>
        <end position="440"/>
    </location>
</feature>
<evidence type="ECO:0000256" key="6">
    <source>
        <dbReference type="ARBA" id="ARBA00022679"/>
    </source>
</evidence>
<dbReference type="GO" id="GO:0005978">
    <property type="term" value="P:glycogen biosynthetic process"/>
    <property type="evidence" value="ECO:0007669"/>
    <property type="project" value="UniProtKB-UniRule"/>
</dbReference>
<dbReference type="GO" id="GO:0005829">
    <property type="term" value="C:cytosol"/>
    <property type="evidence" value="ECO:0007669"/>
    <property type="project" value="TreeGrafter"/>
</dbReference>
<dbReference type="InterPro" id="IPR011835">
    <property type="entry name" value="GS/SS"/>
</dbReference>
<organism evidence="11 12">
    <name type="scientific">Anaeromyxobacter diazotrophicus</name>
    <dbReference type="NCBI Taxonomy" id="2590199"/>
    <lineage>
        <taxon>Bacteria</taxon>
        <taxon>Pseudomonadati</taxon>
        <taxon>Myxococcota</taxon>
        <taxon>Myxococcia</taxon>
        <taxon>Myxococcales</taxon>
        <taxon>Cystobacterineae</taxon>
        <taxon>Anaeromyxobacteraceae</taxon>
        <taxon>Anaeromyxobacter</taxon>
    </lineage>
</organism>
<dbReference type="EC" id="2.4.1.21" evidence="8"/>
<evidence type="ECO:0000256" key="7">
    <source>
        <dbReference type="ARBA" id="ARBA00023056"/>
    </source>
</evidence>
<dbReference type="PANTHER" id="PTHR45825:SF11">
    <property type="entry name" value="ALPHA AMYLASE DOMAIN-CONTAINING PROTEIN"/>
    <property type="match status" value="1"/>
</dbReference>
<evidence type="ECO:0000256" key="8">
    <source>
        <dbReference type="HAMAP-Rule" id="MF_00484"/>
    </source>
</evidence>
<sequence>MNVLFVASEVAPFSKTGGLGDVAGALPAALAARGHAVKVVTPRYGSIDPSAHALTRLPEVVHARGEVGGLWRGRLGGAEALLVEHERWFGHRRGLYQEHGRDYPDNAQRFAFLCRAALEVPRALGFAPDVVHLHDWQAALGAWMLRHEHPQAGWAGRARSVYTIHNLAYQGVFPKELVPAVGLPWEVFRYEAVEFYDQLNFMKAGIVFSDAVTTVSPNYAREILTPEHGCSLDGLLRHRAGRLSGILNGIDDAVWDPARDPQLAAHYDRAALAGKARCKQALQRELGLPVRADVPVVAMVGRLAEQKGIDLVAAALPALLQLDVQLALLGSGRRDYEELFARAAREVPARLAARIGFDEELAHRMEAGADAFLMPSRFEPCGLNQMYSLRYGTVPVVRAVGGLADTVEDFDGARRGTGFTFHEYHPAAMTTALRRALDVYRDARAWRGLQERGMAQDFSWRASAGAYERLFARLRSS</sequence>
<comment type="catalytic activity">
    <reaction evidence="1 8">
        <text>[(1-&gt;4)-alpha-D-glucosyl](n) + ADP-alpha-D-glucose = [(1-&gt;4)-alpha-D-glucosyl](n+1) + ADP + H(+)</text>
        <dbReference type="Rhea" id="RHEA:18189"/>
        <dbReference type="Rhea" id="RHEA-COMP:9584"/>
        <dbReference type="Rhea" id="RHEA-COMP:9587"/>
        <dbReference type="ChEBI" id="CHEBI:15378"/>
        <dbReference type="ChEBI" id="CHEBI:15444"/>
        <dbReference type="ChEBI" id="CHEBI:57498"/>
        <dbReference type="ChEBI" id="CHEBI:456216"/>
        <dbReference type="EC" id="2.4.1.21"/>
    </reaction>
</comment>
<dbReference type="PANTHER" id="PTHR45825">
    <property type="entry name" value="GRANULE-BOUND STARCH SYNTHASE 1, CHLOROPLASTIC/AMYLOPLASTIC"/>
    <property type="match status" value="1"/>
</dbReference>
<evidence type="ECO:0000256" key="2">
    <source>
        <dbReference type="ARBA" id="ARBA00002764"/>
    </source>
</evidence>
<name>A0A7I9VQK5_9BACT</name>
<evidence type="ECO:0000256" key="1">
    <source>
        <dbReference type="ARBA" id="ARBA00001478"/>
    </source>
</evidence>
<dbReference type="Proteomes" id="UP000503640">
    <property type="component" value="Unassembled WGS sequence"/>
</dbReference>
<comment type="function">
    <text evidence="2 8">Synthesizes alpha-1,4-glucan chains using ADP-glucose.</text>
</comment>
<protein>
    <recommendedName>
        <fullName evidence="8">Glycogen synthase</fullName>
        <ecNumber evidence="8">2.4.1.21</ecNumber>
    </recommendedName>
    <alternativeName>
        <fullName evidence="8">Starch [bacterial glycogen] synthase</fullName>
    </alternativeName>
</protein>
<proteinExistence type="inferred from homology"/>
<dbReference type="AlphaFoldDB" id="A0A7I9VQK5"/>
<gene>
    <name evidence="11" type="primary">glgA2</name>
    <name evidence="8" type="synonym">glgA</name>
    <name evidence="11" type="ORF">AMYX_33820</name>
</gene>
<evidence type="ECO:0000313" key="11">
    <source>
        <dbReference type="EMBL" id="GEJ58641.1"/>
    </source>
</evidence>
<accession>A0A7I9VQK5</accession>
<dbReference type="SUPFAM" id="SSF53756">
    <property type="entry name" value="UDP-Glycosyltransferase/glycogen phosphorylase"/>
    <property type="match status" value="1"/>
</dbReference>
<dbReference type="Pfam" id="PF00534">
    <property type="entry name" value="Glycos_transf_1"/>
    <property type="match status" value="1"/>
</dbReference>
<keyword evidence="6 8" id="KW-0808">Transferase</keyword>
<dbReference type="NCBIfam" id="TIGR02095">
    <property type="entry name" value="glgA"/>
    <property type="match status" value="1"/>
</dbReference>
<dbReference type="GO" id="GO:0004373">
    <property type="term" value="F:alpha-1,4-glucan glucosyltransferase (UDP-glucose donor) activity"/>
    <property type="evidence" value="ECO:0007669"/>
    <property type="project" value="InterPro"/>
</dbReference>
<dbReference type="GO" id="GO:0009011">
    <property type="term" value="F:alpha-1,4-glucan glucosyltransferase (ADP-glucose donor) activity"/>
    <property type="evidence" value="ECO:0007669"/>
    <property type="project" value="UniProtKB-UniRule"/>
</dbReference>
<comment type="pathway">
    <text evidence="3 8">Glycan biosynthesis; glycogen biosynthesis.</text>
</comment>
<dbReference type="CDD" id="cd03791">
    <property type="entry name" value="GT5_Glycogen_synthase_DULL1-like"/>
    <property type="match status" value="1"/>
</dbReference>
<feature type="domain" description="Starch synthase catalytic" evidence="10">
    <location>
        <begin position="2"/>
        <end position="238"/>
    </location>
</feature>
<keyword evidence="12" id="KW-1185">Reference proteome</keyword>
<evidence type="ECO:0000256" key="4">
    <source>
        <dbReference type="ARBA" id="ARBA00010281"/>
    </source>
</evidence>
<dbReference type="Gene3D" id="3.40.50.2000">
    <property type="entry name" value="Glycogen Phosphorylase B"/>
    <property type="match status" value="2"/>
</dbReference>
<dbReference type="EMBL" id="BJTG01000008">
    <property type="protein sequence ID" value="GEJ58641.1"/>
    <property type="molecule type" value="Genomic_DNA"/>
</dbReference>
<evidence type="ECO:0000256" key="5">
    <source>
        <dbReference type="ARBA" id="ARBA00022676"/>
    </source>
</evidence>